<evidence type="ECO:0000256" key="5">
    <source>
        <dbReference type="ARBA" id="ARBA00023237"/>
    </source>
</evidence>
<evidence type="ECO:0000256" key="1">
    <source>
        <dbReference type="ARBA" id="ARBA00004442"/>
    </source>
</evidence>
<keyword evidence="10" id="KW-1185">Reference proteome</keyword>
<keyword evidence="4" id="KW-0472">Membrane</keyword>
<evidence type="ECO:0000313" key="9">
    <source>
        <dbReference type="EMBL" id="MBL1409803.1"/>
    </source>
</evidence>
<accession>A0ABS1R577</accession>
<protein>
    <submittedName>
        <fullName evidence="9">RagB/SusD family nutrient uptake outer membrane protein</fullName>
    </submittedName>
</protein>
<evidence type="ECO:0000313" key="10">
    <source>
        <dbReference type="Proteomes" id="UP000625283"/>
    </source>
</evidence>
<proteinExistence type="inferred from homology"/>
<keyword evidence="5" id="KW-0998">Cell outer membrane</keyword>
<feature type="domain" description="SusD-like N-terminal" evidence="8">
    <location>
        <begin position="79"/>
        <end position="242"/>
    </location>
</feature>
<evidence type="ECO:0000259" key="7">
    <source>
        <dbReference type="Pfam" id="PF07980"/>
    </source>
</evidence>
<name>A0ABS1R577_9SPHI</name>
<feature type="signal peptide" evidence="6">
    <location>
        <begin position="1"/>
        <end position="25"/>
    </location>
</feature>
<dbReference type="SUPFAM" id="SSF48452">
    <property type="entry name" value="TPR-like"/>
    <property type="match status" value="1"/>
</dbReference>
<feature type="domain" description="RagB/SusD" evidence="7">
    <location>
        <begin position="339"/>
        <end position="490"/>
    </location>
</feature>
<dbReference type="PROSITE" id="PS51257">
    <property type="entry name" value="PROKAR_LIPOPROTEIN"/>
    <property type="match status" value="1"/>
</dbReference>
<comment type="subcellular location">
    <subcellularLocation>
        <location evidence="1">Cell outer membrane</location>
    </subcellularLocation>
</comment>
<sequence>MNIRKIKIYSLLTVLVMGASSCTKFLNVTPVGQTTIPTVFSDMDGIRAAIPGAYAKTYDYYSSHFYLYPELAGDLLNPDLSLINEGEVNIYNLQSVPEQEAAPSAKIWSDILAALANVNNALFYLPSLQQKYPLNQKELEIYKAELLFLRALAHFDLCRAYAQPYNYTAEATHLGIPILTQTPSPDDNVARQPVKKVYEFILNDLKEAERIYNNTPELRTQKQQPYYVSKQAVQALFSRIYLYMEDWDQAIFYASAVITAKPLVAHADYMDMFLNLAGQEKETIFRLNGEDKGSGLFSFYNFRTGEDKFAYPSGAPSNIFINSFDEANDIRKNALLLQIDAGSSFYYVSRKFDAVQTSSERSKQHINPLILRASEVYLNRAEAYIAKKQPELAAADIKAIQGRARNLSPEAITLPESDIEAMKTIVYQERIRELGLEGHRLFDITRRKQDLVRVANTTSTTQKLTYPSDYFILPIPLRELDANPNMKPNPTVNN</sequence>
<dbReference type="InterPro" id="IPR011990">
    <property type="entry name" value="TPR-like_helical_dom_sf"/>
</dbReference>
<comment type="similarity">
    <text evidence="2">Belongs to the SusD family.</text>
</comment>
<dbReference type="Gene3D" id="1.25.40.390">
    <property type="match status" value="1"/>
</dbReference>
<dbReference type="InterPro" id="IPR033985">
    <property type="entry name" value="SusD-like_N"/>
</dbReference>
<reference evidence="9 10" key="1">
    <citation type="submission" date="2021-01" db="EMBL/GenBank/DDBJ databases">
        <title>C459-1 draft genome sequence.</title>
        <authorList>
            <person name="Zhang X.-F."/>
        </authorList>
    </citation>
    <scope>NUCLEOTIDE SEQUENCE [LARGE SCALE GENOMIC DNA]</scope>
    <source>
        <strain evidence="10">C459-1</strain>
    </source>
</reference>
<keyword evidence="3 6" id="KW-0732">Signal</keyword>
<feature type="chain" id="PRO_5045048102" evidence="6">
    <location>
        <begin position="26"/>
        <end position="494"/>
    </location>
</feature>
<evidence type="ECO:0000259" key="8">
    <source>
        <dbReference type="Pfam" id="PF14322"/>
    </source>
</evidence>
<dbReference type="Pfam" id="PF14322">
    <property type="entry name" value="SusD-like_3"/>
    <property type="match status" value="1"/>
</dbReference>
<dbReference type="Pfam" id="PF07980">
    <property type="entry name" value="SusD_RagB"/>
    <property type="match status" value="1"/>
</dbReference>
<evidence type="ECO:0000256" key="2">
    <source>
        <dbReference type="ARBA" id="ARBA00006275"/>
    </source>
</evidence>
<dbReference type="EMBL" id="JAERTY010000007">
    <property type="protein sequence ID" value="MBL1409803.1"/>
    <property type="molecule type" value="Genomic_DNA"/>
</dbReference>
<dbReference type="Gene3D" id="2.20.20.130">
    <property type="match status" value="1"/>
</dbReference>
<comment type="caution">
    <text evidence="9">The sequence shown here is derived from an EMBL/GenBank/DDBJ whole genome shotgun (WGS) entry which is preliminary data.</text>
</comment>
<dbReference type="Proteomes" id="UP000625283">
    <property type="component" value="Unassembled WGS sequence"/>
</dbReference>
<dbReference type="InterPro" id="IPR012944">
    <property type="entry name" value="SusD_RagB_dom"/>
</dbReference>
<gene>
    <name evidence="9" type="ORF">JKG61_13660</name>
</gene>
<dbReference type="Gene3D" id="1.25.40.900">
    <property type="match status" value="1"/>
</dbReference>
<dbReference type="RefSeq" id="WP_202103517.1">
    <property type="nucleotide sequence ID" value="NZ_JAERTY010000007.1"/>
</dbReference>
<evidence type="ECO:0000256" key="3">
    <source>
        <dbReference type="ARBA" id="ARBA00022729"/>
    </source>
</evidence>
<evidence type="ECO:0000256" key="4">
    <source>
        <dbReference type="ARBA" id="ARBA00023136"/>
    </source>
</evidence>
<organism evidence="9 10">
    <name type="scientific">Sphingobacterium faecale</name>
    <dbReference type="NCBI Taxonomy" id="2803775"/>
    <lineage>
        <taxon>Bacteria</taxon>
        <taxon>Pseudomonadati</taxon>
        <taxon>Bacteroidota</taxon>
        <taxon>Sphingobacteriia</taxon>
        <taxon>Sphingobacteriales</taxon>
        <taxon>Sphingobacteriaceae</taxon>
        <taxon>Sphingobacterium</taxon>
    </lineage>
</organism>
<evidence type="ECO:0000256" key="6">
    <source>
        <dbReference type="SAM" id="SignalP"/>
    </source>
</evidence>